<dbReference type="SMART" id="SM00335">
    <property type="entry name" value="ANX"/>
    <property type="match status" value="4"/>
</dbReference>
<evidence type="ECO:0000313" key="8">
    <source>
        <dbReference type="RefSeq" id="XP_032830059.1"/>
    </source>
</evidence>
<dbReference type="FunFam" id="1.10.220.10:FF:000001">
    <property type="entry name" value="Annexin"/>
    <property type="match status" value="1"/>
</dbReference>
<dbReference type="FunFam" id="1.10.220.10:FF:000004">
    <property type="entry name" value="Annexin"/>
    <property type="match status" value="1"/>
</dbReference>
<dbReference type="PROSITE" id="PS51897">
    <property type="entry name" value="ANNEXIN_2"/>
    <property type="match status" value="4"/>
</dbReference>
<dbReference type="GO" id="GO:0005886">
    <property type="term" value="C:plasma membrane"/>
    <property type="evidence" value="ECO:0007669"/>
    <property type="project" value="TreeGrafter"/>
</dbReference>
<dbReference type="KEGG" id="pmrn:116953878"/>
<dbReference type="GO" id="GO:0005509">
    <property type="term" value="F:calcium ion binding"/>
    <property type="evidence" value="ECO:0007669"/>
    <property type="project" value="InterPro"/>
</dbReference>
<name>A0AAJ7XCV9_PETMA</name>
<dbReference type="RefSeq" id="XP_032830059.1">
    <property type="nucleotide sequence ID" value="XM_032974168.1"/>
</dbReference>
<dbReference type="GO" id="GO:0012506">
    <property type="term" value="C:vesicle membrane"/>
    <property type="evidence" value="ECO:0007669"/>
    <property type="project" value="TreeGrafter"/>
</dbReference>
<evidence type="ECO:0000256" key="1">
    <source>
        <dbReference type="ARBA" id="ARBA00007831"/>
    </source>
</evidence>
<reference evidence="8" key="1">
    <citation type="submission" date="2025-08" db="UniProtKB">
        <authorList>
            <consortium name="RefSeq"/>
        </authorList>
    </citation>
    <scope>IDENTIFICATION</scope>
    <source>
        <tissue evidence="8">Sperm</tissue>
    </source>
</reference>
<evidence type="ECO:0000256" key="4">
    <source>
        <dbReference type="ARBA" id="ARBA00023216"/>
    </source>
</evidence>
<evidence type="ECO:0000256" key="5">
    <source>
        <dbReference type="ARBA" id="ARBA00023302"/>
    </source>
</evidence>
<dbReference type="Gene3D" id="1.10.220.10">
    <property type="entry name" value="Annexin"/>
    <property type="match status" value="4"/>
</dbReference>
<dbReference type="Proteomes" id="UP001318040">
    <property type="component" value="Chromosome 3"/>
</dbReference>
<dbReference type="FunFam" id="1.10.220.10:FF:000002">
    <property type="entry name" value="Annexin"/>
    <property type="match status" value="1"/>
</dbReference>
<dbReference type="InterPro" id="IPR037104">
    <property type="entry name" value="Annexin_sf"/>
</dbReference>
<keyword evidence="4 6" id="KW-0041">Annexin</keyword>
<organism evidence="7 8">
    <name type="scientific">Petromyzon marinus</name>
    <name type="common">Sea lamprey</name>
    <dbReference type="NCBI Taxonomy" id="7757"/>
    <lineage>
        <taxon>Eukaryota</taxon>
        <taxon>Metazoa</taxon>
        <taxon>Chordata</taxon>
        <taxon>Craniata</taxon>
        <taxon>Vertebrata</taxon>
        <taxon>Cyclostomata</taxon>
        <taxon>Hyperoartia</taxon>
        <taxon>Petromyzontiformes</taxon>
        <taxon>Petromyzontidae</taxon>
        <taxon>Petromyzon</taxon>
    </lineage>
</organism>
<gene>
    <name evidence="8" type="primary">LOC116953878</name>
</gene>
<dbReference type="InterPro" id="IPR018252">
    <property type="entry name" value="Annexin_repeat_CS"/>
</dbReference>
<dbReference type="PROSITE" id="PS00223">
    <property type="entry name" value="ANNEXIN_1"/>
    <property type="match status" value="3"/>
</dbReference>
<evidence type="ECO:0000256" key="2">
    <source>
        <dbReference type="ARBA" id="ARBA00022737"/>
    </source>
</evidence>
<dbReference type="GO" id="GO:0005634">
    <property type="term" value="C:nucleus"/>
    <property type="evidence" value="ECO:0007669"/>
    <property type="project" value="TreeGrafter"/>
</dbReference>
<sequence length="333" mass="37399">MGNVQCNLKKKQKIKPKKLLLAPTIHPYADFDAAKDAKDLRKACKGLGTDEDKIIEILANRTAKQRHQIKEEYKRSYGDDLVEVLKGELKGDFEKVVLALMDLPAVYDAKELRKAMKGAGTDEDVLVEILCTRTNKQIQKMRFVYNELFDRDLESDLKSETSGAVEKLLIALVQGNRDESTDVNMSLANSDAKELHEAGKGHWGTDELAFNSVLATRNMMQLRATFKAYKTNYGEDIEDVVKSETSGMLQDAYLAIVHCAMDAQEYFAKKLYKSMKGTGTDDDTLIRCIVSRSQIDLGTIKETFQQKYEKTLASFVAGDCSGDYKKILLAVIH</sequence>
<dbReference type="InterPro" id="IPR001464">
    <property type="entry name" value="Annexin"/>
</dbReference>
<evidence type="ECO:0000256" key="6">
    <source>
        <dbReference type="RuleBase" id="RU003540"/>
    </source>
</evidence>
<evidence type="ECO:0000313" key="7">
    <source>
        <dbReference type="Proteomes" id="UP001318040"/>
    </source>
</evidence>
<dbReference type="GO" id="GO:0001786">
    <property type="term" value="F:phosphatidylserine binding"/>
    <property type="evidence" value="ECO:0007669"/>
    <property type="project" value="TreeGrafter"/>
</dbReference>
<comment type="similarity">
    <text evidence="1 6">Belongs to the annexin family.</text>
</comment>
<evidence type="ECO:0000256" key="3">
    <source>
        <dbReference type="ARBA" id="ARBA00022837"/>
    </source>
</evidence>
<accession>A0AAJ7XCV9</accession>
<dbReference type="SUPFAM" id="SSF47874">
    <property type="entry name" value="Annexin"/>
    <property type="match status" value="1"/>
</dbReference>
<protein>
    <recommendedName>
        <fullName evidence="6">Annexin</fullName>
    </recommendedName>
</protein>
<dbReference type="PANTHER" id="PTHR10502">
    <property type="entry name" value="ANNEXIN"/>
    <property type="match status" value="1"/>
</dbReference>
<dbReference type="GO" id="GO:0005737">
    <property type="term" value="C:cytoplasm"/>
    <property type="evidence" value="ECO:0007669"/>
    <property type="project" value="TreeGrafter"/>
</dbReference>
<dbReference type="PANTHER" id="PTHR10502:SF175">
    <property type="entry name" value="ANNEXIN A13"/>
    <property type="match status" value="1"/>
</dbReference>
<proteinExistence type="inferred from homology"/>
<keyword evidence="2 6" id="KW-0677">Repeat</keyword>
<dbReference type="AlphaFoldDB" id="A0AAJ7XCV9"/>
<dbReference type="PRINTS" id="PR00196">
    <property type="entry name" value="ANNEXIN"/>
</dbReference>
<dbReference type="GO" id="GO:0005544">
    <property type="term" value="F:calcium-dependent phospholipid binding"/>
    <property type="evidence" value="ECO:0007669"/>
    <property type="project" value="UniProtKB-KW"/>
</dbReference>
<dbReference type="FunFam" id="1.10.220.10:FF:000003">
    <property type="entry name" value="Annexin"/>
    <property type="match status" value="1"/>
</dbReference>
<dbReference type="Pfam" id="PF00191">
    <property type="entry name" value="Annexin"/>
    <property type="match status" value="4"/>
</dbReference>
<keyword evidence="5 6" id="KW-0111">Calcium/phospholipid-binding</keyword>
<keyword evidence="3 6" id="KW-0106">Calcium</keyword>
<keyword evidence="7" id="KW-1185">Reference proteome</keyword>
<dbReference type="InterPro" id="IPR018502">
    <property type="entry name" value="Annexin_repeat"/>
</dbReference>
<comment type="domain">
    <text evidence="6">A pair of annexin repeats may form one binding site for calcium and phospholipid.</text>
</comment>